<protein>
    <submittedName>
        <fullName evidence="1">Uncharacterized protein</fullName>
    </submittedName>
</protein>
<accession>H6QQT3</accession>
<dbReference type="InParanoid" id="H6QQT3"/>
<sequence length="278" mass="31004">MTSPPSPYIKPEYNITTTPKLVASSALLDLFPSLPPLLKPSPSASIAKPSLSESKMSLTADFEVSRHPTLKLTGVEQLKPPGSESTYLDWRWILEIHFMATNVDYIITKDLAKAKLKPNWERDNKAVCGVISRTIHPINIRNVRHLKTDACRLWDALKQAHQDSLAGGVMYWLRKLTMSRMVTDNLSSHLDKMAKTYECLNALITTKSPLTPEDIYSASILTSLPQDWLSCVSSMMNEPCVSPIKLIDALKAEELCRKTRCKDPSLLESALATKANPL</sequence>
<dbReference type="AlphaFoldDB" id="H6QQT3"/>
<dbReference type="OrthoDB" id="2507040at2759"/>
<organism evidence="1 2">
    <name type="scientific">Puccinia graminis f. sp. tritici (strain CRL 75-36-700-3 / race SCCL)</name>
    <name type="common">Black stem rust fungus</name>
    <dbReference type="NCBI Taxonomy" id="418459"/>
    <lineage>
        <taxon>Eukaryota</taxon>
        <taxon>Fungi</taxon>
        <taxon>Dikarya</taxon>
        <taxon>Basidiomycota</taxon>
        <taxon>Pucciniomycotina</taxon>
        <taxon>Pucciniomycetes</taxon>
        <taxon>Pucciniales</taxon>
        <taxon>Pucciniaceae</taxon>
        <taxon>Puccinia</taxon>
    </lineage>
</organism>
<keyword evidence="2" id="KW-1185">Reference proteome</keyword>
<dbReference type="HOGENOM" id="CLU_046891_0_0_1"/>
<dbReference type="Proteomes" id="UP000008783">
    <property type="component" value="Unassembled WGS sequence"/>
</dbReference>
<dbReference type="PANTHER" id="PTHR33246:SF51">
    <property type="entry name" value="MYB_SANT-LIKE DOMAIN-CONTAINING PROTEIN"/>
    <property type="match status" value="1"/>
</dbReference>
<gene>
    <name evidence="1" type="ORF">PGTG_21152</name>
</gene>
<dbReference type="RefSeq" id="XP_003890150.1">
    <property type="nucleotide sequence ID" value="XM_003890101.1"/>
</dbReference>
<dbReference type="PANTHER" id="PTHR33246">
    <property type="entry name" value="CCHC-TYPE DOMAIN-CONTAINING PROTEIN"/>
    <property type="match status" value="1"/>
</dbReference>
<dbReference type="VEuPathDB" id="FungiDB:PGTG_21152"/>
<dbReference type="EMBL" id="DS178274">
    <property type="protein sequence ID" value="EHS62831.1"/>
    <property type="molecule type" value="Genomic_DNA"/>
</dbReference>
<evidence type="ECO:0000313" key="2">
    <source>
        <dbReference type="Proteomes" id="UP000008783"/>
    </source>
</evidence>
<name>H6QQT3_PUCGT</name>
<proteinExistence type="predicted"/>
<dbReference type="KEGG" id="pgr:PGTG_21152"/>
<evidence type="ECO:0000313" key="1">
    <source>
        <dbReference type="EMBL" id="EHS62831.1"/>
    </source>
</evidence>
<dbReference type="Pfam" id="PF14223">
    <property type="entry name" value="Retrotran_gag_2"/>
    <property type="match status" value="1"/>
</dbReference>
<reference evidence="2" key="1">
    <citation type="journal article" date="2011" name="Proc. Natl. Acad. Sci. U.S.A.">
        <title>Obligate biotrophy features unraveled by the genomic analysis of rust fungi.</title>
        <authorList>
            <person name="Duplessis S."/>
            <person name="Cuomo C.A."/>
            <person name="Lin Y.-C."/>
            <person name="Aerts A."/>
            <person name="Tisserant E."/>
            <person name="Veneault-Fourrey C."/>
            <person name="Joly D.L."/>
            <person name="Hacquard S."/>
            <person name="Amselem J."/>
            <person name="Cantarel B.L."/>
            <person name="Chiu R."/>
            <person name="Coutinho P.M."/>
            <person name="Feau N."/>
            <person name="Field M."/>
            <person name="Frey P."/>
            <person name="Gelhaye E."/>
            <person name="Goldberg J."/>
            <person name="Grabherr M.G."/>
            <person name="Kodira C.D."/>
            <person name="Kohler A."/>
            <person name="Kuees U."/>
            <person name="Lindquist E.A."/>
            <person name="Lucas S.M."/>
            <person name="Mago R."/>
            <person name="Mauceli E."/>
            <person name="Morin E."/>
            <person name="Murat C."/>
            <person name="Pangilinan J.L."/>
            <person name="Park R."/>
            <person name="Pearson M."/>
            <person name="Quesneville H."/>
            <person name="Rouhier N."/>
            <person name="Sakthikumar S."/>
            <person name="Salamov A.A."/>
            <person name="Schmutz J."/>
            <person name="Selles B."/>
            <person name="Shapiro H."/>
            <person name="Tanguay P."/>
            <person name="Tuskan G.A."/>
            <person name="Henrissat B."/>
            <person name="Van de Peer Y."/>
            <person name="Rouze P."/>
            <person name="Ellis J.G."/>
            <person name="Dodds P.N."/>
            <person name="Schein J.E."/>
            <person name="Zhong S."/>
            <person name="Hamelin R.C."/>
            <person name="Grigoriev I.V."/>
            <person name="Szabo L.J."/>
            <person name="Martin F."/>
        </authorList>
    </citation>
    <scope>NUCLEOTIDE SEQUENCE [LARGE SCALE GENOMIC DNA]</scope>
    <source>
        <strain evidence="2">CRL 75-36-700-3 / race SCCL</strain>
    </source>
</reference>
<dbReference type="GeneID" id="13541445"/>